<evidence type="ECO:0000313" key="1">
    <source>
        <dbReference type="EMBL" id="AGH46457.1"/>
    </source>
</evidence>
<reference evidence="1 2" key="1">
    <citation type="journal article" date="2013" name="Genome Announc.">
        <title>Complete Genome Sequence of Glaciecola psychrophila Strain 170T.</title>
        <authorList>
            <person name="Yin J."/>
            <person name="Chen J."/>
            <person name="Liu G."/>
            <person name="Yu Y."/>
            <person name="Song L."/>
            <person name="Wang X."/>
            <person name="Qu X."/>
        </authorList>
    </citation>
    <scope>NUCLEOTIDE SEQUENCE [LARGE SCALE GENOMIC DNA]</scope>
    <source>
        <strain evidence="1 2">170</strain>
    </source>
</reference>
<dbReference type="AlphaFoldDB" id="K6ZQX3"/>
<evidence type="ECO:0000313" key="2">
    <source>
        <dbReference type="Proteomes" id="UP000011864"/>
    </source>
</evidence>
<accession>K6ZQX3</accession>
<gene>
    <name evidence="1" type="ORF">C427_4355</name>
</gene>
<dbReference type="STRING" id="1129794.C427_4355"/>
<organism evidence="1 2">
    <name type="scientific">Paraglaciecola psychrophila 170</name>
    <dbReference type="NCBI Taxonomy" id="1129794"/>
    <lineage>
        <taxon>Bacteria</taxon>
        <taxon>Pseudomonadati</taxon>
        <taxon>Pseudomonadota</taxon>
        <taxon>Gammaproteobacteria</taxon>
        <taxon>Alteromonadales</taxon>
        <taxon>Alteromonadaceae</taxon>
        <taxon>Paraglaciecola</taxon>
    </lineage>
</organism>
<dbReference type="RefSeq" id="WP_007639208.1">
    <property type="nucleotide sequence ID" value="NC_020514.1"/>
</dbReference>
<dbReference type="EMBL" id="CP003837">
    <property type="protein sequence ID" value="AGH46457.1"/>
    <property type="molecule type" value="Genomic_DNA"/>
</dbReference>
<dbReference type="KEGG" id="gps:C427_4355"/>
<keyword evidence="2" id="KW-1185">Reference proteome</keyword>
<dbReference type="Proteomes" id="UP000011864">
    <property type="component" value="Chromosome"/>
</dbReference>
<dbReference type="OrthoDB" id="6322272at2"/>
<proteinExistence type="predicted"/>
<sequence>MKITRVISVTTIIAGLLSTQIFANSLFSLENLERERAALLSVQFDSALDLNQRQQKVQSIYRRLVDIERMVLRDDRVTSSNSSLAQNAFAKYELTFLVHSSAEKNLPTLSHWMSELHLTTATILSAKAGHR</sequence>
<name>K6ZQX3_9ALTE</name>
<protein>
    <submittedName>
        <fullName evidence="1">Uncharacterized protein</fullName>
    </submittedName>
</protein>
<dbReference type="HOGENOM" id="CLU_158606_0_0_6"/>
<dbReference type="PATRIC" id="fig|1129794.4.peg.4338"/>